<dbReference type="EMBL" id="CP111014">
    <property type="protein sequence ID" value="WAQ98765.1"/>
    <property type="molecule type" value="Genomic_DNA"/>
</dbReference>
<keyword evidence="5" id="KW-0863">Zinc-finger</keyword>
<dbReference type="InterPro" id="IPR050952">
    <property type="entry name" value="TRIM-NHL_E3_ligases"/>
</dbReference>
<dbReference type="Pfam" id="PF00630">
    <property type="entry name" value="Filamin"/>
    <property type="match status" value="1"/>
</dbReference>
<dbReference type="InterPro" id="IPR057750">
    <property type="entry name" value="TRIM2/3_C"/>
</dbReference>
<dbReference type="InterPro" id="IPR013783">
    <property type="entry name" value="Ig-like_fold"/>
</dbReference>
<keyword evidence="6" id="KW-0862">Zinc</keyword>
<dbReference type="CDD" id="cd14960">
    <property type="entry name" value="NHL_TRIM2_like"/>
    <property type="match status" value="1"/>
</dbReference>
<dbReference type="SUPFAM" id="SSF101898">
    <property type="entry name" value="NHL repeat"/>
    <property type="match status" value="1"/>
</dbReference>
<feature type="repeat" description="NHL" evidence="8">
    <location>
        <begin position="584"/>
        <end position="627"/>
    </location>
</feature>
<feature type="repeat" description="NHL" evidence="8">
    <location>
        <begin position="673"/>
        <end position="716"/>
    </location>
</feature>
<keyword evidence="1" id="KW-0597">Phosphoprotein</keyword>
<dbReference type="SUPFAM" id="SSF81296">
    <property type="entry name" value="E set domains"/>
    <property type="match status" value="1"/>
</dbReference>
<evidence type="ECO:0000256" key="4">
    <source>
        <dbReference type="ARBA" id="ARBA00022737"/>
    </source>
</evidence>
<evidence type="ECO:0000256" key="8">
    <source>
        <dbReference type="PROSITE-ProRule" id="PRU00504"/>
    </source>
</evidence>
<dbReference type="InterPro" id="IPR017868">
    <property type="entry name" value="Filamin/ABP280_repeat-like"/>
</dbReference>
<name>A0ABY7DV11_MYAAR</name>
<dbReference type="PROSITE" id="PS50194">
    <property type="entry name" value="FILAMIN_REPEAT"/>
    <property type="match status" value="1"/>
</dbReference>
<sequence>MECPVGGVSIMEHSKGGDSREDLTDCWKIQMYLESTSQSLSVTCPVCRQQSILPIDGVSALQANIFINSIMDVVGSDCNTSSACQNGGEMEKQESSDIAKSKPAVNKFGGMLEMLRHIPKISQCTQHLLVGTEKCGECGGESVRTCSRCSTCEKPLCETCASQHQDKHEDHVITEVPELSNNHVSEDVCTSNLVCTNHAGNPLQTCTTSEHVSHTVISLQDAVGEHKSSLATLMSAAREQIPTLHEAINNITEVEQVLASQTEVAEGKITEAFDELVKLMNERKSTLLKDLSNVYNKKKEVLTHQKEHLESVVNKINNSCDFTEETLSHGSSSEILLVRKEMSQKLHDLSTSVVRKEPEENEYVSFDTAHCQGLKKSVGTLGYIRHNCAVAYNTTATGEGLRHAIVNKPAVITISTKDKNGELVKTSHSLVDSELTASNGDRIIPAITDQQNGTYELVYLLPREDDYSMFIKLFGRQIKGSPFKVKAMKASIDGHGDSASSTSKIPRTAAVKQKGTKRPSSSRSGSNRKSNVIEDDLLWKVGVKGRNKGEFTNPQGICCTENRILVTDSNNQVAQVFNFSGECKLKFGMPGRVAGKMQRPTGVAITLNGNFLIADYDNKWISVFAPDGRYLNKIGTGKLLGPKGVAVDRNGNIVVVDNKASSVLIFQPNGKLVTKFGSRGNGDSQFAGPHYVAVNAANDLIVSDFHNHCIKVFDCEGNFLFGFGSNGEGNGQFNAPTGVAVDDYGNILVADWGNSRIQGLAITPEGTVVVSDSGNHCIKMYKYLQ</sequence>
<dbReference type="SMART" id="SM00557">
    <property type="entry name" value="IG_FLMN"/>
    <property type="match status" value="1"/>
</dbReference>
<dbReference type="Pfam" id="PF01436">
    <property type="entry name" value="NHL"/>
    <property type="match status" value="3"/>
</dbReference>
<evidence type="ECO:0000256" key="5">
    <source>
        <dbReference type="ARBA" id="ARBA00022771"/>
    </source>
</evidence>
<dbReference type="SMART" id="SM00502">
    <property type="entry name" value="BBC"/>
    <property type="match status" value="1"/>
</dbReference>
<evidence type="ECO:0000256" key="3">
    <source>
        <dbReference type="ARBA" id="ARBA00022723"/>
    </source>
</evidence>
<dbReference type="Gene3D" id="2.120.10.30">
    <property type="entry name" value="TolB, C-terminal domain"/>
    <property type="match status" value="1"/>
</dbReference>
<accession>A0ABY7DV11</accession>
<keyword evidence="12" id="KW-1185">Reference proteome</keyword>
<reference evidence="11" key="1">
    <citation type="submission" date="2022-11" db="EMBL/GenBank/DDBJ databases">
        <title>Centuries of genome instability and evolution in soft-shell clam transmissible cancer (bioRxiv).</title>
        <authorList>
            <person name="Hart S.F.M."/>
            <person name="Yonemitsu M.A."/>
            <person name="Giersch R.M."/>
            <person name="Beal B.F."/>
            <person name="Arriagada G."/>
            <person name="Davis B.W."/>
            <person name="Ostrander E.A."/>
            <person name="Goff S.P."/>
            <person name="Metzger M.J."/>
        </authorList>
    </citation>
    <scope>NUCLEOTIDE SEQUENCE</scope>
    <source>
        <strain evidence="11">MELC-2E11</strain>
        <tissue evidence="11">Siphon/mantle</tissue>
    </source>
</reference>
<feature type="repeat" description="NHL" evidence="8">
    <location>
        <begin position="720"/>
        <end position="763"/>
    </location>
</feature>
<evidence type="ECO:0000313" key="12">
    <source>
        <dbReference type="Proteomes" id="UP001164746"/>
    </source>
</evidence>
<feature type="compositionally biased region" description="Low complexity" evidence="9">
    <location>
        <begin position="518"/>
        <end position="529"/>
    </location>
</feature>
<feature type="repeat" description="NHL" evidence="8">
    <location>
        <begin position="628"/>
        <end position="669"/>
    </location>
</feature>
<dbReference type="PROSITE" id="PS51125">
    <property type="entry name" value="NHL"/>
    <property type="match status" value="5"/>
</dbReference>
<feature type="domain" description="B-box C-terminal" evidence="10">
    <location>
        <begin position="226"/>
        <end position="352"/>
    </location>
</feature>
<dbReference type="InterPro" id="IPR001298">
    <property type="entry name" value="Filamin/ABP280_rpt"/>
</dbReference>
<dbReference type="PANTHER" id="PTHR24104">
    <property type="entry name" value="E3 UBIQUITIN-PROTEIN LIGASE NHLRC1-RELATED"/>
    <property type="match status" value="1"/>
</dbReference>
<dbReference type="CDD" id="cd20482">
    <property type="entry name" value="CC_brat-like"/>
    <property type="match status" value="1"/>
</dbReference>
<dbReference type="InterPro" id="IPR003649">
    <property type="entry name" value="Bbox_C"/>
</dbReference>
<evidence type="ECO:0000313" key="11">
    <source>
        <dbReference type="EMBL" id="WAQ98765.1"/>
    </source>
</evidence>
<feature type="region of interest" description="Disordered" evidence="9">
    <location>
        <begin position="494"/>
        <end position="529"/>
    </location>
</feature>
<evidence type="ECO:0000256" key="6">
    <source>
        <dbReference type="ARBA" id="ARBA00022833"/>
    </source>
</evidence>
<gene>
    <name evidence="11" type="ORF">MAR_023138</name>
</gene>
<evidence type="ECO:0000256" key="1">
    <source>
        <dbReference type="ARBA" id="ARBA00022553"/>
    </source>
</evidence>
<proteinExistence type="predicted"/>
<keyword evidence="2" id="KW-0808">Transferase</keyword>
<dbReference type="InterPro" id="IPR014756">
    <property type="entry name" value="Ig_E-set"/>
</dbReference>
<evidence type="ECO:0000256" key="9">
    <source>
        <dbReference type="SAM" id="MobiDB-lite"/>
    </source>
</evidence>
<evidence type="ECO:0000256" key="7">
    <source>
        <dbReference type="PROSITE-ProRule" id="PRU00087"/>
    </source>
</evidence>
<evidence type="ECO:0000256" key="2">
    <source>
        <dbReference type="ARBA" id="ARBA00022679"/>
    </source>
</evidence>
<dbReference type="PANTHER" id="PTHR24104:SF57">
    <property type="entry name" value="BEE-MILK PROTEIN"/>
    <property type="match status" value="1"/>
</dbReference>
<keyword evidence="4" id="KW-0677">Repeat</keyword>
<feature type="repeat" description="Filamin" evidence="7">
    <location>
        <begin position="391"/>
        <end position="487"/>
    </location>
</feature>
<dbReference type="InterPro" id="IPR001258">
    <property type="entry name" value="NHL_repeat"/>
</dbReference>
<dbReference type="Proteomes" id="UP001164746">
    <property type="component" value="Chromosome 3"/>
</dbReference>
<dbReference type="InterPro" id="IPR011042">
    <property type="entry name" value="6-blade_b-propeller_TolB-like"/>
</dbReference>
<feature type="repeat" description="NHL" evidence="8">
    <location>
        <begin position="540"/>
        <end position="580"/>
    </location>
</feature>
<feature type="region of interest" description="Disordered" evidence="9">
    <location>
        <begin position="1"/>
        <end position="20"/>
    </location>
</feature>
<protein>
    <submittedName>
        <fullName evidence="11">TRIM2-like protein</fullName>
    </submittedName>
</protein>
<organism evidence="11 12">
    <name type="scientific">Mya arenaria</name>
    <name type="common">Soft-shell clam</name>
    <dbReference type="NCBI Taxonomy" id="6604"/>
    <lineage>
        <taxon>Eukaryota</taxon>
        <taxon>Metazoa</taxon>
        <taxon>Spiralia</taxon>
        <taxon>Lophotrochozoa</taxon>
        <taxon>Mollusca</taxon>
        <taxon>Bivalvia</taxon>
        <taxon>Autobranchia</taxon>
        <taxon>Heteroconchia</taxon>
        <taxon>Euheterodonta</taxon>
        <taxon>Imparidentia</taxon>
        <taxon>Neoheterodontei</taxon>
        <taxon>Myida</taxon>
        <taxon>Myoidea</taxon>
        <taxon>Myidae</taxon>
        <taxon>Mya</taxon>
    </lineage>
</organism>
<dbReference type="Gene3D" id="2.60.40.10">
    <property type="entry name" value="Immunoglobulins"/>
    <property type="match status" value="1"/>
</dbReference>
<evidence type="ECO:0000259" key="10">
    <source>
        <dbReference type="SMART" id="SM00502"/>
    </source>
</evidence>
<keyword evidence="3" id="KW-0479">Metal-binding</keyword>